<evidence type="ECO:0000313" key="2">
    <source>
        <dbReference type="EMBL" id="KKU87933.1"/>
    </source>
</evidence>
<keyword evidence="2" id="KW-0560">Oxidoreductase</keyword>
<dbReference type="InterPro" id="IPR029068">
    <property type="entry name" value="Glyas_Bleomycin-R_OHBP_Dase"/>
</dbReference>
<accession>A0A0G1WC90</accession>
<dbReference type="AlphaFoldDB" id="A0A0G1WC90"/>
<dbReference type="PANTHER" id="PTHR36503">
    <property type="entry name" value="BLR2520 PROTEIN"/>
    <property type="match status" value="1"/>
</dbReference>
<dbReference type="EMBL" id="LCOY01000016">
    <property type="protein sequence ID" value="KKU87933.1"/>
    <property type="molecule type" value="Genomic_DNA"/>
</dbReference>
<name>A0A0G1WC90_9BACT</name>
<gene>
    <name evidence="2" type="ORF">UY16_C0016G0025</name>
</gene>
<dbReference type="Proteomes" id="UP000034739">
    <property type="component" value="Unassembled WGS sequence"/>
</dbReference>
<evidence type="ECO:0000259" key="1">
    <source>
        <dbReference type="PROSITE" id="PS51819"/>
    </source>
</evidence>
<dbReference type="SUPFAM" id="SSF54593">
    <property type="entry name" value="Glyoxalase/Bleomycin resistance protein/Dihydroxybiphenyl dioxygenase"/>
    <property type="match status" value="1"/>
</dbReference>
<protein>
    <submittedName>
        <fullName evidence="2">Glyoxalase/bleomycin resistance protein/dioxygenase</fullName>
    </submittedName>
</protein>
<proteinExistence type="predicted"/>
<dbReference type="InterPro" id="IPR025870">
    <property type="entry name" value="Glyoxalase-like_dom"/>
</dbReference>
<dbReference type="GO" id="GO:0051213">
    <property type="term" value="F:dioxygenase activity"/>
    <property type="evidence" value="ECO:0007669"/>
    <property type="project" value="UniProtKB-KW"/>
</dbReference>
<reference evidence="2 3" key="1">
    <citation type="journal article" date="2015" name="Nature">
        <title>rRNA introns, odd ribosomes, and small enigmatic genomes across a large radiation of phyla.</title>
        <authorList>
            <person name="Brown C.T."/>
            <person name="Hug L.A."/>
            <person name="Thomas B.C."/>
            <person name="Sharon I."/>
            <person name="Castelle C.J."/>
            <person name="Singh A."/>
            <person name="Wilkins M.J."/>
            <person name="Williams K.H."/>
            <person name="Banfield J.F."/>
        </authorList>
    </citation>
    <scope>NUCLEOTIDE SEQUENCE [LARGE SCALE GENOMIC DNA]</scope>
</reference>
<comment type="caution">
    <text evidence="2">The sequence shown here is derived from an EMBL/GenBank/DDBJ whole genome shotgun (WGS) entry which is preliminary data.</text>
</comment>
<dbReference type="PROSITE" id="PS51819">
    <property type="entry name" value="VOC"/>
    <property type="match status" value="1"/>
</dbReference>
<evidence type="ECO:0000313" key="3">
    <source>
        <dbReference type="Proteomes" id="UP000034739"/>
    </source>
</evidence>
<dbReference type="Pfam" id="PF12681">
    <property type="entry name" value="Glyoxalase_2"/>
    <property type="match status" value="1"/>
</dbReference>
<dbReference type="InterPro" id="IPR037523">
    <property type="entry name" value="VOC_core"/>
</dbReference>
<dbReference type="PANTHER" id="PTHR36503:SF1">
    <property type="entry name" value="BLR2520 PROTEIN"/>
    <property type="match status" value="1"/>
</dbReference>
<dbReference type="Gene3D" id="3.10.180.10">
    <property type="entry name" value="2,3-Dihydroxybiphenyl 1,2-Dioxygenase, domain 1"/>
    <property type="match status" value="1"/>
</dbReference>
<keyword evidence="2" id="KW-0223">Dioxygenase</keyword>
<feature type="domain" description="VOC" evidence="1">
    <location>
        <begin position="3"/>
        <end position="120"/>
    </location>
</feature>
<organism evidence="2 3">
    <name type="scientific">Candidatus Gottesmanbacteria bacterium GW2011_GWA2_47_9</name>
    <dbReference type="NCBI Taxonomy" id="1618445"/>
    <lineage>
        <taxon>Bacteria</taxon>
        <taxon>Candidatus Gottesmaniibacteriota</taxon>
    </lineage>
</organism>
<sequence>MNKLYAVCLLVHDFERSLSFYRDSLGLTMNSQDGKYADFKLGDTLLAVFQKDEAIIMFSKNHMKRGGGCVLAYQVVDINKACEELKKKGVEIFEGPKTTPWGQKVAYFKDPDNNIWEVTT</sequence>